<evidence type="ECO:0000256" key="14">
    <source>
        <dbReference type="RuleBase" id="RU003369"/>
    </source>
</evidence>
<dbReference type="OrthoDB" id="9802969at2"/>
<feature type="domain" description="Lactate/malate dehydrogenase C-terminal" evidence="16">
    <location>
        <begin position="148"/>
        <end position="310"/>
    </location>
</feature>
<evidence type="ECO:0000256" key="13">
    <source>
        <dbReference type="PIRSR" id="PIRSR000102-3"/>
    </source>
</evidence>
<dbReference type="SUPFAM" id="SSF56327">
    <property type="entry name" value="LDH C-terminal domain-like"/>
    <property type="match status" value="1"/>
</dbReference>
<dbReference type="Gene3D" id="3.90.110.10">
    <property type="entry name" value="Lactate dehydrogenase/glycoside hydrolase, family 4, C-terminal"/>
    <property type="match status" value="1"/>
</dbReference>
<feature type="binding site" evidence="12">
    <location>
        <position position="88"/>
    </location>
    <ligand>
        <name>substrate</name>
    </ligand>
</feature>
<dbReference type="CDD" id="cd01337">
    <property type="entry name" value="MDH_glyoxysomal_mitochondrial"/>
    <property type="match status" value="1"/>
</dbReference>
<dbReference type="Pfam" id="PF02866">
    <property type="entry name" value="Ldh_1_C"/>
    <property type="match status" value="1"/>
</dbReference>
<feature type="binding site" evidence="13">
    <location>
        <begin position="7"/>
        <end position="13"/>
    </location>
    <ligand>
        <name>NAD(+)</name>
        <dbReference type="ChEBI" id="CHEBI:57540"/>
    </ligand>
</feature>
<gene>
    <name evidence="17" type="ORF">SAMN02910344_01173</name>
</gene>
<evidence type="ECO:0000256" key="2">
    <source>
        <dbReference type="ARBA" id="ARBA00008824"/>
    </source>
</evidence>
<dbReference type="PIRSF" id="PIRSF000102">
    <property type="entry name" value="Lac_mal_DH"/>
    <property type="match status" value="1"/>
</dbReference>
<dbReference type="InterPro" id="IPR010097">
    <property type="entry name" value="Malate_DH_type1"/>
</dbReference>
<evidence type="ECO:0000256" key="4">
    <source>
        <dbReference type="ARBA" id="ARBA00012995"/>
    </source>
</evidence>
<keyword evidence="18" id="KW-1185">Reference proteome</keyword>
<keyword evidence="6" id="KW-0816">Tricarboxylic acid cycle</keyword>
<feature type="binding site" evidence="13">
    <location>
        <position position="34"/>
    </location>
    <ligand>
        <name>NAD(+)</name>
        <dbReference type="ChEBI" id="CHEBI:57540"/>
    </ligand>
</feature>
<evidence type="ECO:0000256" key="10">
    <source>
        <dbReference type="NCBIfam" id="TIGR01772"/>
    </source>
</evidence>
<evidence type="ECO:0000313" key="17">
    <source>
        <dbReference type="EMBL" id="SFP35559.1"/>
    </source>
</evidence>
<feature type="domain" description="Lactate/malate dehydrogenase N-terminal" evidence="15">
    <location>
        <begin position="1"/>
        <end position="146"/>
    </location>
</feature>
<feature type="binding site" evidence="13">
    <location>
        <begin position="118"/>
        <end position="120"/>
    </location>
    <ligand>
        <name>NAD(+)</name>
        <dbReference type="ChEBI" id="CHEBI:57540"/>
    </ligand>
</feature>
<dbReference type="NCBIfam" id="TIGR01772">
    <property type="entry name" value="MDH_euk_gproteo"/>
    <property type="match status" value="1"/>
</dbReference>
<evidence type="ECO:0000256" key="3">
    <source>
        <dbReference type="ARBA" id="ARBA00011738"/>
    </source>
</evidence>
<evidence type="ECO:0000256" key="11">
    <source>
        <dbReference type="PIRSR" id="PIRSR000102-1"/>
    </source>
</evidence>
<comment type="similarity">
    <text evidence="2">Belongs to the LDH/MDH superfamily. MDH type 1 family.</text>
</comment>
<dbReference type="SUPFAM" id="SSF51735">
    <property type="entry name" value="NAD(P)-binding Rossmann-fold domains"/>
    <property type="match status" value="1"/>
</dbReference>
<evidence type="ECO:0000256" key="1">
    <source>
        <dbReference type="ARBA" id="ARBA00003966"/>
    </source>
</evidence>
<comment type="subunit">
    <text evidence="3">Homodimer.</text>
</comment>
<feature type="binding site" evidence="13">
    <location>
        <position position="95"/>
    </location>
    <ligand>
        <name>NAD(+)</name>
        <dbReference type="ChEBI" id="CHEBI:57540"/>
    </ligand>
</feature>
<proteinExistence type="inferred from homology"/>
<reference evidence="17 18" key="1">
    <citation type="submission" date="2016-10" db="EMBL/GenBank/DDBJ databases">
        <authorList>
            <person name="Varghese N."/>
            <person name="Submissions S."/>
        </authorList>
    </citation>
    <scope>NUCLEOTIDE SEQUENCE [LARGE SCALE GENOMIC DNA]</scope>
    <source>
        <strain evidence="17 18">DSM 1361</strain>
    </source>
</reference>
<evidence type="ECO:0000256" key="7">
    <source>
        <dbReference type="ARBA" id="ARBA00023002"/>
    </source>
</evidence>
<feature type="binding site" evidence="13">
    <location>
        <position position="228"/>
    </location>
    <ligand>
        <name>NAD(+)</name>
        <dbReference type="ChEBI" id="CHEBI:57540"/>
    </ligand>
</feature>
<dbReference type="PANTHER" id="PTHR11540:SF16">
    <property type="entry name" value="MALATE DEHYDROGENASE, MITOCHONDRIAL"/>
    <property type="match status" value="1"/>
</dbReference>
<evidence type="ECO:0000313" key="18">
    <source>
        <dbReference type="Proteomes" id="UP000243745"/>
    </source>
</evidence>
<feature type="binding site" evidence="12">
    <location>
        <position position="154"/>
    </location>
    <ligand>
        <name>substrate</name>
    </ligand>
</feature>
<dbReference type="EMBL" id="FOXF01000017">
    <property type="protein sequence ID" value="SFP35559.1"/>
    <property type="molecule type" value="Genomic_DNA"/>
</dbReference>
<dbReference type="FunFam" id="3.40.50.720:FF:000017">
    <property type="entry name" value="Malate dehydrogenase"/>
    <property type="match status" value="1"/>
</dbReference>
<comment type="function">
    <text evidence="1">Catalyzes the reversible oxidation of malate to oxaloacetate.</text>
</comment>
<dbReference type="InterPro" id="IPR022383">
    <property type="entry name" value="Lactate/malate_DH_C"/>
</dbReference>
<accession>A0A662ZKB4</accession>
<comment type="catalytic activity">
    <reaction evidence="9">
        <text>(S)-malate + NAD(+) = oxaloacetate + NADH + H(+)</text>
        <dbReference type="Rhea" id="RHEA:21432"/>
        <dbReference type="ChEBI" id="CHEBI:15378"/>
        <dbReference type="ChEBI" id="CHEBI:15589"/>
        <dbReference type="ChEBI" id="CHEBI:16452"/>
        <dbReference type="ChEBI" id="CHEBI:57540"/>
        <dbReference type="ChEBI" id="CHEBI:57945"/>
        <dbReference type="EC" id="1.1.1.37"/>
    </reaction>
</comment>
<sequence length="314" mass="32847">MKIAVLGAAGGIGQPLSLLLKNQLPKGSELSLYDVAPSTPGVAVDLSHIPTNVSVEGFTGDEGLVKAVSGASVVVIPAGMARKPGMDRSDLFKFNANIVKGLVEAVAKHAPKACIAIITNPVNTMVPLAAEVLKKAGCYDKKRLFGVTMLDTLRAETFWADATNSCRCSAKVPVIGGHSGTTILPLFSQAEGYEKLSADQIEKLTLHVQNAGTEVVEAKGSGSATLSMAAAGARFALAIVRGLSGEENVVEPAYVESETGYASFFAQPLLLGTEGVKEYLPIGKLSSFEENALNGMLDILKKDIQQGVDFVNNN</sequence>
<dbReference type="PANTHER" id="PTHR11540">
    <property type="entry name" value="MALATE AND LACTATE DEHYDROGENASE"/>
    <property type="match status" value="1"/>
</dbReference>
<keyword evidence="8 13" id="KW-0520">NAD</keyword>
<evidence type="ECO:0000256" key="9">
    <source>
        <dbReference type="ARBA" id="ARBA00048313"/>
    </source>
</evidence>
<evidence type="ECO:0000256" key="6">
    <source>
        <dbReference type="ARBA" id="ARBA00022532"/>
    </source>
</evidence>
<dbReference type="InterPro" id="IPR036291">
    <property type="entry name" value="NAD(P)-bd_dom_sf"/>
</dbReference>
<dbReference type="InterPro" id="IPR001557">
    <property type="entry name" value="L-lactate/malate_DH"/>
</dbReference>
<dbReference type="GO" id="GO:0019752">
    <property type="term" value="P:carboxylic acid metabolic process"/>
    <property type="evidence" value="ECO:0007669"/>
    <property type="project" value="InterPro"/>
</dbReference>
<organism evidence="17 18">
    <name type="scientific">Ruminobacter amylophilus</name>
    <dbReference type="NCBI Taxonomy" id="867"/>
    <lineage>
        <taxon>Bacteria</taxon>
        <taxon>Pseudomonadati</taxon>
        <taxon>Pseudomonadota</taxon>
        <taxon>Gammaproteobacteria</taxon>
        <taxon>Aeromonadales</taxon>
        <taxon>Succinivibrionaceae</taxon>
        <taxon>Ruminobacter</taxon>
    </lineage>
</organism>
<evidence type="ECO:0000259" key="16">
    <source>
        <dbReference type="Pfam" id="PF02866"/>
    </source>
</evidence>
<evidence type="ECO:0000256" key="12">
    <source>
        <dbReference type="PIRSR" id="PIRSR000102-2"/>
    </source>
</evidence>
<feature type="binding site" evidence="12">
    <location>
        <position position="82"/>
    </location>
    <ligand>
        <name>substrate</name>
    </ligand>
</feature>
<dbReference type="FunFam" id="3.90.110.10:FF:000001">
    <property type="entry name" value="Malate dehydrogenase"/>
    <property type="match status" value="1"/>
</dbReference>
<evidence type="ECO:0000259" key="15">
    <source>
        <dbReference type="Pfam" id="PF00056"/>
    </source>
</evidence>
<dbReference type="Pfam" id="PF00056">
    <property type="entry name" value="Ldh_1_N"/>
    <property type="match status" value="1"/>
</dbReference>
<dbReference type="AlphaFoldDB" id="A0A662ZKB4"/>
<evidence type="ECO:0000256" key="5">
    <source>
        <dbReference type="ARBA" id="ARBA00020382"/>
    </source>
</evidence>
<name>A0A662ZKB4_9GAMM</name>
<protein>
    <recommendedName>
        <fullName evidence="5 10">Malate dehydrogenase</fullName>
        <ecNumber evidence="4 10">1.1.1.37</ecNumber>
    </recommendedName>
</protein>
<dbReference type="RefSeq" id="WP_093141854.1">
    <property type="nucleotide sequence ID" value="NZ_FOXF01000017.1"/>
</dbReference>
<dbReference type="InterPro" id="IPR001236">
    <property type="entry name" value="Lactate/malate_DH_N"/>
</dbReference>
<dbReference type="InterPro" id="IPR015955">
    <property type="entry name" value="Lactate_DH/Glyco_Ohase_4_C"/>
</dbReference>
<dbReference type="GO" id="GO:0030060">
    <property type="term" value="F:L-malate dehydrogenase (NAD+) activity"/>
    <property type="evidence" value="ECO:0007669"/>
    <property type="project" value="UniProtKB-UniRule"/>
</dbReference>
<evidence type="ECO:0000256" key="8">
    <source>
        <dbReference type="ARBA" id="ARBA00023027"/>
    </source>
</evidence>
<dbReference type="EC" id="1.1.1.37" evidence="4 10"/>
<dbReference type="GO" id="GO:0006099">
    <property type="term" value="P:tricarboxylic acid cycle"/>
    <property type="evidence" value="ECO:0007669"/>
    <property type="project" value="UniProtKB-UniRule"/>
</dbReference>
<dbReference type="Proteomes" id="UP000243745">
    <property type="component" value="Unassembled WGS sequence"/>
</dbReference>
<dbReference type="GO" id="GO:0005737">
    <property type="term" value="C:cytoplasm"/>
    <property type="evidence" value="ECO:0007669"/>
    <property type="project" value="UniProtKB-ARBA"/>
</dbReference>
<feature type="binding site" evidence="12">
    <location>
        <position position="120"/>
    </location>
    <ligand>
        <name>substrate</name>
    </ligand>
</feature>
<dbReference type="Gene3D" id="3.40.50.720">
    <property type="entry name" value="NAD(P)-binding Rossmann-like Domain"/>
    <property type="match status" value="1"/>
</dbReference>
<feature type="active site" description="Proton acceptor" evidence="11">
    <location>
        <position position="178"/>
    </location>
</feature>
<keyword evidence="7 14" id="KW-0560">Oxidoreductase</keyword>